<dbReference type="Proteomes" id="UP001418222">
    <property type="component" value="Unassembled WGS sequence"/>
</dbReference>
<comment type="caution">
    <text evidence="1">The sequence shown here is derived from an EMBL/GenBank/DDBJ whole genome shotgun (WGS) entry which is preliminary data.</text>
</comment>
<keyword evidence="2" id="KW-1185">Reference proteome</keyword>
<sequence>MACRICAERRLRNNGGTTTVEDWRKRDAGVRNSCVRDRRIGRWGLEPTEMRESGGSIWCNVKSEADLVLDWRNSKNLHTFQDNFTQTPLTYIDEGEQSNKEIQKTLKQENTKGNPTRNTK</sequence>
<proteinExistence type="predicted"/>
<dbReference type="EMBL" id="JBBWWQ010000003">
    <property type="protein sequence ID" value="KAK8951276.1"/>
    <property type="molecule type" value="Genomic_DNA"/>
</dbReference>
<evidence type="ECO:0000313" key="2">
    <source>
        <dbReference type="Proteomes" id="UP001418222"/>
    </source>
</evidence>
<dbReference type="AlphaFoldDB" id="A0AAP0BVZ8"/>
<organism evidence="1 2">
    <name type="scientific">Platanthera zijinensis</name>
    <dbReference type="NCBI Taxonomy" id="2320716"/>
    <lineage>
        <taxon>Eukaryota</taxon>
        <taxon>Viridiplantae</taxon>
        <taxon>Streptophyta</taxon>
        <taxon>Embryophyta</taxon>
        <taxon>Tracheophyta</taxon>
        <taxon>Spermatophyta</taxon>
        <taxon>Magnoliopsida</taxon>
        <taxon>Liliopsida</taxon>
        <taxon>Asparagales</taxon>
        <taxon>Orchidaceae</taxon>
        <taxon>Orchidoideae</taxon>
        <taxon>Orchideae</taxon>
        <taxon>Orchidinae</taxon>
        <taxon>Platanthera</taxon>
    </lineage>
</organism>
<accession>A0AAP0BVZ8</accession>
<name>A0AAP0BVZ8_9ASPA</name>
<reference evidence="1 2" key="1">
    <citation type="journal article" date="2022" name="Nat. Plants">
        <title>Genomes of leafy and leafless Platanthera orchids illuminate the evolution of mycoheterotrophy.</title>
        <authorList>
            <person name="Li M.H."/>
            <person name="Liu K.W."/>
            <person name="Li Z."/>
            <person name="Lu H.C."/>
            <person name="Ye Q.L."/>
            <person name="Zhang D."/>
            <person name="Wang J.Y."/>
            <person name="Li Y.F."/>
            <person name="Zhong Z.M."/>
            <person name="Liu X."/>
            <person name="Yu X."/>
            <person name="Liu D.K."/>
            <person name="Tu X.D."/>
            <person name="Liu B."/>
            <person name="Hao Y."/>
            <person name="Liao X.Y."/>
            <person name="Jiang Y.T."/>
            <person name="Sun W.H."/>
            <person name="Chen J."/>
            <person name="Chen Y.Q."/>
            <person name="Ai Y."/>
            <person name="Zhai J.W."/>
            <person name="Wu S.S."/>
            <person name="Zhou Z."/>
            <person name="Hsiao Y.Y."/>
            <person name="Wu W.L."/>
            <person name="Chen Y.Y."/>
            <person name="Lin Y.F."/>
            <person name="Hsu J.L."/>
            <person name="Li C.Y."/>
            <person name="Wang Z.W."/>
            <person name="Zhao X."/>
            <person name="Zhong W.Y."/>
            <person name="Ma X.K."/>
            <person name="Ma L."/>
            <person name="Huang J."/>
            <person name="Chen G.Z."/>
            <person name="Huang M.Z."/>
            <person name="Huang L."/>
            <person name="Peng D.H."/>
            <person name="Luo Y.B."/>
            <person name="Zou S.Q."/>
            <person name="Chen S.P."/>
            <person name="Lan S."/>
            <person name="Tsai W.C."/>
            <person name="Van de Peer Y."/>
            <person name="Liu Z.J."/>
        </authorList>
    </citation>
    <scope>NUCLEOTIDE SEQUENCE [LARGE SCALE GENOMIC DNA]</scope>
    <source>
        <strain evidence="1">Lor287</strain>
    </source>
</reference>
<protein>
    <submittedName>
        <fullName evidence="1">Uncharacterized protein</fullName>
    </submittedName>
</protein>
<gene>
    <name evidence="1" type="ORF">KSP39_PZI003196</name>
</gene>
<evidence type="ECO:0000313" key="1">
    <source>
        <dbReference type="EMBL" id="KAK8951276.1"/>
    </source>
</evidence>